<accession>A0ABV4MRG8</accession>
<dbReference type="RefSeq" id="WP_269336730.1">
    <property type="nucleotide sequence ID" value="NZ_JBFSSG010000001.1"/>
</dbReference>
<gene>
    <name evidence="1" type="ORF">AB6D66_01305</name>
</gene>
<sequence>MEQFLKELASLLAKHDASIYYTKDDDGIHFKVGTQEMTTHLSDNPQQDIETLLAELATPPATEMTNISNAKPCLSLATRTNEDHAESDHHLALAIKGQMANDISEAQVKAGRVYAMPEHDHKETQTDG</sequence>
<protein>
    <submittedName>
        <fullName evidence="1">Uncharacterized protein</fullName>
    </submittedName>
</protein>
<organism evidence="1 2">
    <name type="scientific">Vibrio pomeroyi</name>
    <dbReference type="NCBI Taxonomy" id="198832"/>
    <lineage>
        <taxon>Bacteria</taxon>
        <taxon>Pseudomonadati</taxon>
        <taxon>Pseudomonadota</taxon>
        <taxon>Gammaproteobacteria</taxon>
        <taxon>Vibrionales</taxon>
        <taxon>Vibrionaceae</taxon>
        <taxon>Vibrio</taxon>
    </lineage>
</organism>
<dbReference type="EMBL" id="JBFSSG010000001">
    <property type="protein sequence ID" value="MEZ8719685.1"/>
    <property type="molecule type" value="Genomic_DNA"/>
</dbReference>
<reference evidence="1 2" key="1">
    <citation type="journal article" date="2024" name="ISME J.">
        <title>Tailless and filamentous prophages are predominant in marine Vibrio.</title>
        <authorList>
            <person name="Steensen K."/>
            <person name="Seneca J."/>
            <person name="Bartlau N."/>
            <person name="Yu X.A."/>
            <person name="Hussain F.A."/>
            <person name="Polz M.F."/>
        </authorList>
    </citation>
    <scope>NUCLEOTIDE SEQUENCE [LARGE SCALE GENOMIC DNA]</scope>
    <source>
        <strain evidence="1 2">10N.239.312.F12</strain>
    </source>
</reference>
<keyword evidence="2" id="KW-1185">Reference proteome</keyword>
<dbReference type="Proteomes" id="UP001570071">
    <property type="component" value="Unassembled WGS sequence"/>
</dbReference>
<evidence type="ECO:0000313" key="1">
    <source>
        <dbReference type="EMBL" id="MEZ8719685.1"/>
    </source>
</evidence>
<evidence type="ECO:0000313" key="2">
    <source>
        <dbReference type="Proteomes" id="UP001570071"/>
    </source>
</evidence>
<comment type="caution">
    <text evidence="1">The sequence shown here is derived from an EMBL/GenBank/DDBJ whole genome shotgun (WGS) entry which is preliminary data.</text>
</comment>
<proteinExistence type="predicted"/>
<name>A0ABV4MRG8_9VIBR</name>